<protein>
    <recommendedName>
        <fullName evidence="6">Peptidyl-prolyl cis-trans isomerase</fullName>
        <ecNumber evidence="6">5.2.1.8</ecNumber>
    </recommendedName>
</protein>
<dbReference type="Pfam" id="PF00254">
    <property type="entry name" value="FKBP_C"/>
    <property type="match status" value="1"/>
</dbReference>
<feature type="transmembrane region" description="Helical" evidence="8">
    <location>
        <begin position="20"/>
        <end position="38"/>
    </location>
</feature>
<dbReference type="InterPro" id="IPR001179">
    <property type="entry name" value="PPIase_FKBP_dom"/>
</dbReference>
<keyword evidence="8" id="KW-0472">Membrane</keyword>
<evidence type="ECO:0000256" key="6">
    <source>
        <dbReference type="RuleBase" id="RU003915"/>
    </source>
</evidence>
<dbReference type="EMBL" id="CP020083">
    <property type="protein sequence ID" value="ASR52378.1"/>
    <property type="molecule type" value="Genomic_DNA"/>
</dbReference>
<evidence type="ECO:0000313" key="10">
    <source>
        <dbReference type="EMBL" id="ASR52378.1"/>
    </source>
</evidence>
<comment type="similarity">
    <text evidence="2 6">Belongs to the FKBP-type PPIase family.</text>
</comment>
<evidence type="ECO:0000256" key="4">
    <source>
        <dbReference type="ARBA" id="ARBA00023235"/>
    </source>
</evidence>
<reference evidence="10 11" key="1">
    <citation type="submission" date="2017-03" db="EMBL/GenBank/DDBJ databases">
        <title>Complete genome sequence of Blastomonas fulva degrading microcsystin LR.</title>
        <authorList>
            <person name="Lee H.-g."/>
            <person name="Jin L."/>
            <person name="oh H.-M."/>
        </authorList>
    </citation>
    <scope>NUCLEOTIDE SEQUENCE [LARGE SCALE GENOMIC DNA]</scope>
    <source>
        <strain evidence="10 11">T2</strain>
    </source>
</reference>
<dbReference type="GO" id="GO:0016853">
    <property type="term" value="F:isomerase activity"/>
    <property type="evidence" value="ECO:0007669"/>
    <property type="project" value="UniProtKB-KW"/>
</dbReference>
<evidence type="ECO:0000256" key="1">
    <source>
        <dbReference type="ARBA" id="ARBA00000971"/>
    </source>
</evidence>
<keyword evidence="3 5" id="KW-0697">Rotamase</keyword>
<dbReference type="Gene3D" id="3.10.50.40">
    <property type="match status" value="1"/>
</dbReference>
<sequence>MSVTRVPIPPLEKGSLTKLWLGVAVAVLVAGGTAWAGLQGIPQSASGFLASNADEPGVVTTESGLQIKEITKGTGPSPTDADVTLINYEGTLMDGKAFDANQRVPMPVAGSIPGFSEALKRMQRGGKYRLWIPPELGYGAEEKANPQTGEVVIPANSLLIFDVELVEFIPEVQLRAMQQQLQGQAGPGGPPPGAGGPPQGVPGMPGN</sequence>
<dbReference type="PANTHER" id="PTHR43811">
    <property type="entry name" value="FKBP-TYPE PEPTIDYL-PROLYL CIS-TRANS ISOMERASE FKPA"/>
    <property type="match status" value="1"/>
</dbReference>
<proteinExistence type="inferred from homology"/>
<organism evidence="10 11">
    <name type="scientific">Blastomonas fulva</name>
    <dbReference type="NCBI Taxonomy" id="1550728"/>
    <lineage>
        <taxon>Bacteria</taxon>
        <taxon>Pseudomonadati</taxon>
        <taxon>Pseudomonadota</taxon>
        <taxon>Alphaproteobacteria</taxon>
        <taxon>Sphingomonadales</taxon>
        <taxon>Sphingomonadaceae</taxon>
        <taxon>Blastomonas</taxon>
    </lineage>
</organism>
<evidence type="ECO:0000256" key="2">
    <source>
        <dbReference type="ARBA" id="ARBA00006577"/>
    </source>
</evidence>
<dbReference type="PROSITE" id="PS50059">
    <property type="entry name" value="FKBP_PPIASE"/>
    <property type="match status" value="1"/>
</dbReference>
<keyword evidence="8" id="KW-1133">Transmembrane helix</keyword>
<name>A0ABM6M8S5_9SPHN</name>
<gene>
    <name evidence="10" type="ORF">B5J99_13675</name>
</gene>
<dbReference type="PANTHER" id="PTHR43811:SF19">
    <property type="entry name" value="39 KDA FK506-BINDING NUCLEAR PROTEIN"/>
    <property type="match status" value="1"/>
</dbReference>
<dbReference type="InterPro" id="IPR046357">
    <property type="entry name" value="PPIase_dom_sf"/>
</dbReference>
<evidence type="ECO:0000256" key="5">
    <source>
        <dbReference type="PROSITE-ProRule" id="PRU00277"/>
    </source>
</evidence>
<keyword evidence="4 5" id="KW-0413">Isomerase</keyword>
<keyword evidence="11" id="KW-1185">Reference proteome</keyword>
<evidence type="ECO:0000256" key="7">
    <source>
        <dbReference type="SAM" id="MobiDB-lite"/>
    </source>
</evidence>
<dbReference type="RefSeq" id="WP_117352688.1">
    <property type="nucleotide sequence ID" value="NZ_CBDIRB010000001.1"/>
</dbReference>
<feature type="domain" description="PPIase FKBP-type" evidence="9">
    <location>
        <begin position="81"/>
        <end position="169"/>
    </location>
</feature>
<evidence type="ECO:0000256" key="3">
    <source>
        <dbReference type="ARBA" id="ARBA00023110"/>
    </source>
</evidence>
<evidence type="ECO:0000259" key="9">
    <source>
        <dbReference type="PROSITE" id="PS50059"/>
    </source>
</evidence>
<evidence type="ECO:0000313" key="11">
    <source>
        <dbReference type="Proteomes" id="UP000258016"/>
    </source>
</evidence>
<dbReference type="Proteomes" id="UP000258016">
    <property type="component" value="Chromosome"/>
</dbReference>
<dbReference type="SUPFAM" id="SSF54534">
    <property type="entry name" value="FKBP-like"/>
    <property type="match status" value="1"/>
</dbReference>
<keyword evidence="8" id="KW-0812">Transmembrane</keyword>
<dbReference type="GeneID" id="303486627"/>
<evidence type="ECO:0000256" key="8">
    <source>
        <dbReference type="SAM" id="Phobius"/>
    </source>
</evidence>
<comment type="catalytic activity">
    <reaction evidence="1 5 6">
        <text>[protein]-peptidylproline (omega=180) = [protein]-peptidylproline (omega=0)</text>
        <dbReference type="Rhea" id="RHEA:16237"/>
        <dbReference type="Rhea" id="RHEA-COMP:10747"/>
        <dbReference type="Rhea" id="RHEA-COMP:10748"/>
        <dbReference type="ChEBI" id="CHEBI:83833"/>
        <dbReference type="ChEBI" id="CHEBI:83834"/>
        <dbReference type="EC" id="5.2.1.8"/>
    </reaction>
</comment>
<feature type="region of interest" description="Disordered" evidence="7">
    <location>
        <begin position="179"/>
        <end position="207"/>
    </location>
</feature>
<accession>A0ABM6M8S5</accession>
<dbReference type="EC" id="5.2.1.8" evidence="6"/>